<evidence type="ECO:0000313" key="1">
    <source>
        <dbReference type="EMBL" id="ANC32848.1"/>
    </source>
</evidence>
<reference evidence="1 2" key="1">
    <citation type="submission" date="2016-01" db="EMBL/GenBank/DDBJ databases">
        <title>Complete genome sequence of a soil Actinobacterium, Isoptericola dokdonensis DS-3.</title>
        <authorList>
            <person name="Kwon S.-K."/>
            <person name="Kim J.F."/>
        </authorList>
    </citation>
    <scope>NUCLEOTIDE SEQUENCE [LARGE SCALE GENOMIC DNA]</scope>
    <source>
        <strain evidence="1 2">DS-3</strain>
    </source>
</reference>
<proteinExistence type="predicted"/>
<name>A0A161I9Z0_9MICO</name>
<dbReference type="PANTHER" id="PTHR12526:SF630">
    <property type="entry name" value="GLYCOSYLTRANSFERASE"/>
    <property type="match status" value="1"/>
</dbReference>
<dbReference type="GO" id="GO:0047265">
    <property type="term" value="F:poly(glycerol-phosphate) alpha-glucosyltransferase activity"/>
    <property type="evidence" value="ECO:0007669"/>
    <property type="project" value="UniProtKB-EC"/>
</dbReference>
<dbReference type="STRING" id="1300344.I598_3339"/>
<keyword evidence="1" id="KW-0328">Glycosyltransferase</keyword>
<protein>
    <submittedName>
        <fullName evidence="1">Putative poly(Glycerol-phosphate) alpha-glucosyltransferase</fullName>
        <ecNumber evidence="1">2.4.1.52</ecNumber>
    </submittedName>
</protein>
<dbReference type="RefSeq" id="WP_068204276.1">
    <property type="nucleotide sequence ID" value="NZ_CP014209.1"/>
</dbReference>
<dbReference type="KEGG" id="ido:I598_3339"/>
<dbReference type="OrthoDB" id="506201at2"/>
<evidence type="ECO:0000313" key="2">
    <source>
        <dbReference type="Proteomes" id="UP000076794"/>
    </source>
</evidence>
<sequence>MTEPDAAPGAADRPPLGGLATATWSIPHDFGGMTSALLRRSRLLAAHLGEPVRILTYAPGLDVHEARRRLERRGDLGPGVTLHNVWEDLRELPDEALGPRDDAPAGPRVRGRRAELVREERLGDDATRTLVFRGDRSLLAIEESRGGRRTIETFTRSGRPARSWPTRRAFWLERTRALLPDVPTSVVVDSKELIRFFATLRDEPGIRTLQMVHGAHLATDAADAHGQVVGRRGRLLGALADYDAVVLLTPTQEREIAERLGPGVRTFVVPNSIDVDVPADLTGRDPAHGVMLASLDGRKRVDHAVTAVDAVRRRTGRPLRLDVYGDGPERAALRRLAARSPGVRLHGHVPGAAARFAEASFMLLTSRSEGMGLVLAEAMARGCLPIAYDVRYGPADVVTHGVDGFLVPAGDTAALAAAVEQVTGLDEAALLAMRQAAVRSAQRFDDSRVARRWAEVLTRVAAARPA</sequence>
<dbReference type="EC" id="2.4.1.52" evidence="1"/>
<dbReference type="Pfam" id="PF13692">
    <property type="entry name" value="Glyco_trans_1_4"/>
    <property type="match status" value="1"/>
</dbReference>
<dbReference type="Proteomes" id="UP000076794">
    <property type="component" value="Chromosome"/>
</dbReference>
<organism evidence="1 2">
    <name type="scientific">Isoptericola dokdonensis DS-3</name>
    <dbReference type="NCBI Taxonomy" id="1300344"/>
    <lineage>
        <taxon>Bacteria</taxon>
        <taxon>Bacillati</taxon>
        <taxon>Actinomycetota</taxon>
        <taxon>Actinomycetes</taxon>
        <taxon>Micrococcales</taxon>
        <taxon>Promicromonosporaceae</taxon>
        <taxon>Isoptericola</taxon>
    </lineage>
</organism>
<keyword evidence="1" id="KW-0808">Transferase</keyword>
<accession>A0A161I9Z0</accession>
<dbReference type="PANTHER" id="PTHR12526">
    <property type="entry name" value="GLYCOSYLTRANSFERASE"/>
    <property type="match status" value="1"/>
</dbReference>
<dbReference type="EMBL" id="CP014209">
    <property type="protein sequence ID" value="ANC32848.1"/>
    <property type="molecule type" value="Genomic_DNA"/>
</dbReference>
<dbReference type="SUPFAM" id="SSF53756">
    <property type="entry name" value="UDP-Glycosyltransferase/glycogen phosphorylase"/>
    <property type="match status" value="1"/>
</dbReference>
<dbReference type="PATRIC" id="fig|1300344.3.peg.3360"/>
<keyword evidence="2" id="KW-1185">Reference proteome</keyword>
<gene>
    <name evidence="1" type="primary">tagE_1</name>
    <name evidence="1" type="ORF">I598_3339</name>
</gene>
<dbReference type="AlphaFoldDB" id="A0A161I9Z0"/>
<dbReference type="Gene3D" id="3.40.50.2000">
    <property type="entry name" value="Glycogen Phosphorylase B"/>
    <property type="match status" value="3"/>
</dbReference>